<keyword evidence="1" id="KW-1133">Transmembrane helix</keyword>
<evidence type="ECO:0000256" key="1">
    <source>
        <dbReference type="SAM" id="Phobius"/>
    </source>
</evidence>
<gene>
    <name evidence="2" type="ORF">S06H3_66976</name>
</gene>
<feature type="non-terminal residue" evidence="2">
    <location>
        <position position="1"/>
    </location>
</feature>
<name>X1S3F3_9ZZZZ</name>
<evidence type="ECO:0000313" key="2">
    <source>
        <dbReference type="EMBL" id="GAI62339.1"/>
    </source>
</evidence>
<proteinExistence type="predicted"/>
<protein>
    <submittedName>
        <fullName evidence="2">Uncharacterized protein</fullName>
    </submittedName>
</protein>
<sequence>IGDRVPYDAPYEYKGKAQSGWLTIYLGTGVYPAFFITYT</sequence>
<feature type="transmembrane region" description="Helical" evidence="1">
    <location>
        <begin position="20"/>
        <end position="38"/>
    </location>
</feature>
<feature type="non-terminal residue" evidence="2">
    <location>
        <position position="39"/>
    </location>
</feature>
<organism evidence="2">
    <name type="scientific">marine sediment metagenome</name>
    <dbReference type="NCBI Taxonomy" id="412755"/>
    <lineage>
        <taxon>unclassified sequences</taxon>
        <taxon>metagenomes</taxon>
        <taxon>ecological metagenomes</taxon>
    </lineage>
</organism>
<keyword evidence="1" id="KW-0812">Transmembrane</keyword>
<dbReference type="AlphaFoldDB" id="X1S3F3"/>
<comment type="caution">
    <text evidence="2">The sequence shown here is derived from an EMBL/GenBank/DDBJ whole genome shotgun (WGS) entry which is preliminary data.</text>
</comment>
<keyword evidence="1" id="KW-0472">Membrane</keyword>
<reference evidence="2" key="1">
    <citation type="journal article" date="2014" name="Front. Microbiol.">
        <title>High frequency of phylogenetically diverse reductive dehalogenase-homologous genes in deep subseafloor sedimentary metagenomes.</title>
        <authorList>
            <person name="Kawai M."/>
            <person name="Futagami T."/>
            <person name="Toyoda A."/>
            <person name="Takaki Y."/>
            <person name="Nishi S."/>
            <person name="Hori S."/>
            <person name="Arai W."/>
            <person name="Tsubouchi T."/>
            <person name="Morono Y."/>
            <person name="Uchiyama I."/>
            <person name="Ito T."/>
            <person name="Fujiyama A."/>
            <person name="Inagaki F."/>
            <person name="Takami H."/>
        </authorList>
    </citation>
    <scope>NUCLEOTIDE SEQUENCE</scope>
    <source>
        <strain evidence="2">Expedition CK06-06</strain>
    </source>
</reference>
<accession>X1S3F3</accession>
<dbReference type="EMBL" id="BARV01046014">
    <property type="protein sequence ID" value="GAI62339.1"/>
    <property type="molecule type" value="Genomic_DNA"/>
</dbReference>